<evidence type="ECO:0000256" key="1">
    <source>
        <dbReference type="SAM" id="Phobius"/>
    </source>
</evidence>
<evidence type="ECO:0000313" key="3">
    <source>
        <dbReference type="Proteomes" id="UP000176498"/>
    </source>
</evidence>
<feature type="transmembrane region" description="Helical" evidence="1">
    <location>
        <begin position="50"/>
        <end position="69"/>
    </location>
</feature>
<feature type="transmembrane region" description="Helical" evidence="1">
    <location>
        <begin position="90"/>
        <end position="116"/>
    </location>
</feature>
<evidence type="ECO:0000313" key="2">
    <source>
        <dbReference type="EMBL" id="OGY42506.1"/>
    </source>
</evidence>
<dbReference type="SUPFAM" id="SSF49899">
    <property type="entry name" value="Concanavalin A-like lectins/glucanases"/>
    <property type="match status" value="1"/>
</dbReference>
<dbReference type="PROSITE" id="PS51257">
    <property type="entry name" value="PROKAR_LIPOPROTEIN"/>
    <property type="match status" value="1"/>
</dbReference>
<proteinExistence type="predicted"/>
<dbReference type="Pfam" id="PF18895">
    <property type="entry name" value="T4SS_pilin"/>
    <property type="match status" value="1"/>
</dbReference>
<name>A0A1G1XSA8_9BACT</name>
<reference evidence="2 3" key="1">
    <citation type="journal article" date="2016" name="Nat. Commun.">
        <title>Thousands of microbial genomes shed light on interconnected biogeochemical processes in an aquifer system.</title>
        <authorList>
            <person name="Anantharaman K."/>
            <person name="Brown C.T."/>
            <person name="Hug L.A."/>
            <person name="Sharon I."/>
            <person name="Castelle C.J."/>
            <person name="Probst A.J."/>
            <person name="Thomas B.C."/>
            <person name="Singh A."/>
            <person name="Wilkins M.J."/>
            <person name="Karaoz U."/>
            <person name="Brodie E.L."/>
            <person name="Williams K.H."/>
            <person name="Hubbard S.S."/>
            <person name="Banfield J.F."/>
        </authorList>
    </citation>
    <scope>NUCLEOTIDE SEQUENCE [LARGE SCALE GENOMIC DNA]</scope>
</reference>
<dbReference type="InterPro" id="IPR013320">
    <property type="entry name" value="ConA-like_dom_sf"/>
</dbReference>
<dbReference type="InterPro" id="IPR043993">
    <property type="entry name" value="T4SS_pilin"/>
</dbReference>
<comment type="caution">
    <text evidence="2">The sequence shown here is derived from an EMBL/GenBank/DDBJ whole genome shotgun (WGS) entry which is preliminary data.</text>
</comment>
<evidence type="ECO:0008006" key="4">
    <source>
        <dbReference type="Google" id="ProtNLM"/>
    </source>
</evidence>
<organism evidence="2 3">
    <name type="scientific">Candidatus Buchananbacteria bacterium RBG_13_36_9</name>
    <dbReference type="NCBI Taxonomy" id="1797530"/>
    <lineage>
        <taxon>Bacteria</taxon>
        <taxon>Candidatus Buchananiibacteriota</taxon>
    </lineage>
</organism>
<keyword evidence="1" id="KW-0812">Transmembrane</keyword>
<dbReference type="AlphaFoldDB" id="A0A1G1XSA8"/>
<sequence>MFKIKYFFLIIFCCFIILVACHQVLALDVGLEYGGQVGLGTKDIRVTIAEIIRTIMGILGLVILILLFISGLEYMLSKDEPEKKAKALKIFASALIGLAIVVLAYAISTFIINLLLEPTGPQEGGGPAGPANNENIDNNNIEEPEIPSCTGLIPNNAIACPSPNATALTESTPNTLVESCSLDPSKCEYFCPTDYNIYRGNCELGDPMLPKNYAAFYSFTTGANDLSGNHYDGIVYKDDLTPDPSAISDGNLNLDGSHFVRVENYSMDPSFTVIARVKSATPTWNTYGWIISSREANGFIIHPWTAGNPFGGTGREWGGHIFDSSGSVYRKIITAPDIMSWHTYGVSYDSSNNQVKIIFDNKVVDSAIFPGLIRTSSNIMIDIGHDILTPTERFGKGQIDWVYIYNYAVY</sequence>
<dbReference type="Proteomes" id="UP000176498">
    <property type="component" value="Unassembled WGS sequence"/>
</dbReference>
<keyword evidence="1" id="KW-1133">Transmembrane helix</keyword>
<dbReference type="Gene3D" id="2.60.120.200">
    <property type="match status" value="1"/>
</dbReference>
<gene>
    <name evidence="2" type="ORF">A2Y82_04020</name>
</gene>
<dbReference type="EMBL" id="MHHZ01000003">
    <property type="protein sequence ID" value="OGY42506.1"/>
    <property type="molecule type" value="Genomic_DNA"/>
</dbReference>
<accession>A0A1G1XSA8</accession>
<protein>
    <recommendedName>
        <fullName evidence="4">LamG domain-containing protein</fullName>
    </recommendedName>
</protein>
<keyword evidence="1" id="KW-0472">Membrane</keyword>